<evidence type="ECO:0000256" key="1">
    <source>
        <dbReference type="ARBA" id="ARBA00004123"/>
    </source>
</evidence>
<sequence>MHKTGATRYQKFLKAEKAKTKLKGKKDKELPKGTNVTKTNFKVKKIVIKEQLKNREKSQEALSTRKLNVKELLSRLNHFNTNSRTDALDGLKELISLHPEVLDQNLGDIIHGITTLILNIEKVVRQGALKVLHLVLSNVPSEKIDPFFDVMSTYLRSAMTHIDSRIQEDSLFFLDILLLCCPLRIAKDFHKIIPNFLDMISKLRIDAKPGRTLTVNLNSQITSVKWRVKVFQRLQEFLQKYAIFSRIYEDDKSDSNNPQIYNVKSSNYFPLFNPHSISNCNISCFSGNTSDYEQKVDEVEKFKEYTGTLMPLLFETWLEACPNKKSDANFEMVINEESALLLKHILQVISLLKCFVKYFNKKSPSSNIEKVFSQKFKDPFNQHFVKSFPYVTNIRSRQVFDTNNVDEGVLTDSKLVAVNLEICHLFILLNPNINLKSQNLEINAVLGYIEKTFNQSTDSKISSLVVKILHSVFSKQITGWTRTLTILDNLFRKIIWIYFNKSLSDSFRQDIFALLCKIALNDKLSHFHCNDAFEMWLKNLPDILLEKQLTIQTVDIIHKFAVTNNEIFNVVMKAKLLKIIENLPNIKIIDATNDSVSYHKLLSILYWIKLWDKDSLNLLESQLMENVYKPDHGKYIFDTLRLRSGGIL</sequence>
<dbReference type="SUPFAM" id="SSF48371">
    <property type="entry name" value="ARM repeat"/>
    <property type="match status" value="1"/>
</dbReference>
<keyword evidence="6" id="KW-1185">Reference proteome</keyword>
<proteinExistence type="inferred from homology"/>
<feature type="non-terminal residue" evidence="5">
    <location>
        <position position="648"/>
    </location>
</feature>
<comment type="subcellular location">
    <subcellularLocation>
        <location evidence="1">Nucleus</location>
    </subcellularLocation>
</comment>
<dbReference type="GO" id="GO:0071339">
    <property type="term" value="C:MLL1 complex"/>
    <property type="evidence" value="ECO:0007669"/>
    <property type="project" value="TreeGrafter"/>
</dbReference>
<evidence type="ECO:0000259" key="4">
    <source>
        <dbReference type="Pfam" id="PF12333"/>
    </source>
</evidence>
<dbReference type="PANTHER" id="PTHR16056:SF2">
    <property type="entry name" value="TESTIS-EXPRESSED PROTEIN 10"/>
    <property type="match status" value="1"/>
</dbReference>
<dbReference type="InterPro" id="IPR011989">
    <property type="entry name" value="ARM-like"/>
</dbReference>
<evidence type="ECO:0000256" key="2">
    <source>
        <dbReference type="ARBA" id="ARBA00006427"/>
    </source>
</evidence>
<dbReference type="AlphaFoldDB" id="A0A8J9VIL4"/>
<evidence type="ECO:0000313" key="5">
    <source>
        <dbReference type="EMBL" id="CAH0720115.1"/>
    </source>
</evidence>
<dbReference type="InterPro" id="IPR024679">
    <property type="entry name" value="Ipi1_N"/>
</dbReference>
<organism evidence="5 6">
    <name type="scientific">Brenthis ino</name>
    <name type="common">lesser marbled fritillary</name>
    <dbReference type="NCBI Taxonomy" id="405034"/>
    <lineage>
        <taxon>Eukaryota</taxon>
        <taxon>Metazoa</taxon>
        <taxon>Ecdysozoa</taxon>
        <taxon>Arthropoda</taxon>
        <taxon>Hexapoda</taxon>
        <taxon>Insecta</taxon>
        <taxon>Pterygota</taxon>
        <taxon>Neoptera</taxon>
        <taxon>Endopterygota</taxon>
        <taxon>Lepidoptera</taxon>
        <taxon>Glossata</taxon>
        <taxon>Ditrysia</taxon>
        <taxon>Papilionoidea</taxon>
        <taxon>Nymphalidae</taxon>
        <taxon>Heliconiinae</taxon>
        <taxon>Argynnini</taxon>
        <taxon>Brenthis</taxon>
    </lineage>
</organism>
<gene>
    <name evidence="5" type="ORF">BINO364_LOCUS6385</name>
</gene>
<dbReference type="PANTHER" id="PTHR16056">
    <property type="entry name" value="REGULATOR OF MICROTUBULE DYNAMICS PROTEIN"/>
    <property type="match status" value="1"/>
</dbReference>
<dbReference type="InterPro" id="IPR016024">
    <property type="entry name" value="ARM-type_fold"/>
</dbReference>
<evidence type="ECO:0000313" key="6">
    <source>
        <dbReference type="Proteomes" id="UP000838878"/>
    </source>
</evidence>
<evidence type="ECO:0000256" key="3">
    <source>
        <dbReference type="ARBA" id="ARBA00023242"/>
    </source>
</evidence>
<comment type="similarity">
    <text evidence="2">Belongs to the IPI1/TEX10 family.</text>
</comment>
<dbReference type="Gene3D" id="1.25.10.10">
    <property type="entry name" value="Leucine-rich Repeat Variant"/>
    <property type="match status" value="1"/>
</dbReference>
<accession>A0A8J9VIL4</accession>
<feature type="domain" description="Pre-rRNA-processing protein Ipi1 N-terminal" evidence="4">
    <location>
        <begin position="142"/>
        <end position="238"/>
    </location>
</feature>
<dbReference type="Proteomes" id="UP000838878">
    <property type="component" value="Chromosome 14"/>
</dbReference>
<reference evidence="5" key="1">
    <citation type="submission" date="2021-12" db="EMBL/GenBank/DDBJ databases">
        <authorList>
            <person name="Martin H S."/>
        </authorList>
    </citation>
    <scope>NUCLEOTIDE SEQUENCE</scope>
</reference>
<protein>
    <recommendedName>
        <fullName evidence="4">Pre-rRNA-processing protein Ipi1 N-terminal domain-containing protein</fullName>
    </recommendedName>
</protein>
<keyword evidence="3" id="KW-0539">Nucleus</keyword>
<dbReference type="OrthoDB" id="361362at2759"/>
<name>A0A8J9VIL4_9NEOP</name>
<dbReference type="EMBL" id="OV170234">
    <property type="protein sequence ID" value="CAH0720115.1"/>
    <property type="molecule type" value="Genomic_DNA"/>
</dbReference>
<dbReference type="Pfam" id="PF12333">
    <property type="entry name" value="Ipi1_N"/>
    <property type="match status" value="1"/>
</dbReference>